<feature type="transmembrane region" description="Helical" evidence="10">
    <location>
        <begin position="900"/>
        <end position="923"/>
    </location>
</feature>
<evidence type="ECO:0000256" key="11">
    <source>
        <dbReference type="SAM" id="SignalP"/>
    </source>
</evidence>
<dbReference type="PANTHER" id="PTHR24028:SF146">
    <property type="entry name" value="CADHERIN 96CB, ISOFORM D-RELATED"/>
    <property type="match status" value="1"/>
</dbReference>
<keyword evidence="4 8" id="KW-0106">Calcium</keyword>
<dbReference type="GO" id="GO:0005886">
    <property type="term" value="C:plasma membrane"/>
    <property type="evidence" value="ECO:0007669"/>
    <property type="project" value="InterPro"/>
</dbReference>
<dbReference type="AlphaFoldDB" id="A0A1I8G692"/>
<feature type="domain" description="Cadherin" evidence="12">
    <location>
        <begin position="161"/>
        <end position="281"/>
    </location>
</feature>
<dbReference type="InterPro" id="IPR002126">
    <property type="entry name" value="Cadherin-like_dom"/>
</dbReference>
<keyword evidence="5 10" id="KW-1133">Transmembrane helix</keyword>
<dbReference type="PANTHER" id="PTHR24028">
    <property type="entry name" value="CADHERIN-87A"/>
    <property type="match status" value="1"/>
</dbReference>
<evidence type="ECO:0000259" key="12">
    <source>
        <dbReference type="PROSITE" id="PS50268"/>
    </source>
</evidence>
<feature type="domain" description="Cadherin" evidence="12">
    <location>
        <begin position="389"/>
        <end position="500"/>
    </location>
</feature>
<evidence type="ECO:0000256" key="2">
    <source>
        <dbReference type="ARBA" id="ARBA00022692"/>
    </source>
</evidence>
<evidence type="ECO:0000256" key="1">
    <source>
        <dbReference type="ARBA" id="ARBA00004167"/>
    </source>
</evidence>
<feature type="compositionally biased region" description="Polar residues" evidence="9">
    <location>
        <begin position="861"/>
        <end position="870"/>
    </location>
</feature>
<dbReference type="InterPro" id="IPR015919">
    <property type="entry name" value="Cadherin-like_sf"/>
</dbReference>
<dbReference type="Proteomes" id="UP000095280">
    <property type="component" value="Unplaced"/>
</dbReference>
<accession>A0A1I8G692</accession>
<name>A0A1I8G692_9PLAT</name>
<protein>
    <submittedName>
        <fullName evidence="14">Protocadherin-16</fullName>
    </submittedName>
</protein>
<evidence type="ECO:0000256" key="3">
    <source>
        <dbReference type="ARBA" id="ARBA00022737"/>
    </source>
</evidence>
<comment type="subcellular location">
    <subcellularLocation>
        <location evidence="1">Membrane</location>
        <topology evidence="1">Single-pass membrane protein</topology>
    </subcellularLocation>
</comment>
<dbReference type="InterPro" id="IPR020894">
    <property type="entry name" value="Cadherin_CS"/>
</dbReference>
<dbReference type="CDD" id="cd11304">
    <property type="entry name" value="Cadherin_repeat"/>
    <property type="match status" value="5"/>
</dbReference>
<feature type="signal peptide" evidence="11">
    <location>
        <begin position="1"/>
        <end position="28"/>
    </location>
</feature>
<feature type="domain" description="Cadherin" evidence="12">
    <location>
        <begin position="749"/>
        <end position="874"/>
    </location>
</feature>
<feature type="region of interest" description="Disordered" evidence="9">
    <location>
        <begin position="860"/>
        <end position="888"/>
    </location>
</feature>
<reference evidence="14" key="1">
    <citation type="submission" date="2016-11" db="UniProtKB">
        <authorList>
            <consortium name="WormBaseParasite"/>
        </authorList>
    </citation>
    <scope>IDENTIFICATION</scope>
</reference>
<evidence type="ECO:0000313" key="13">
    <source>
        <dbReference type="Proteomes" id="UP000095280"/>
    </source>
</evidence>
<dbReference type="FunFam" id="2.60.40.60:FF:000020">
    <property type="entry name" value="Dachsous cadherin-related 1b"/>
    <property type="match status" value="1"/>
</dbReference>
<dbReference type="GO" id="GO:0007156">
    <property type="term" value="P:homophilic cell adhesion via plasma membrane adhesion molecules"/>
    <property type="evidence" value="ECO:0007669"/>
    <property type="project" value="InterPro"/>
</dbReference>
<feature type="domain" description="Cadherin" evidence="12">
    <location>
        <begin position="283"/>
        <end position="388"/>
    </location>
</feature>
<organism evidence="13 14">
    <name type="scientific">Macrostomum lignano</name>
    <dbReference type="NCBI Taxonomy" id="282301"/>
    <lineage>
        <taxon>Eukaryota</taxon>
        <taxon>Metazoa</taxon>
        <taxon>Spiralia</taxon>
        <taxon>Lophotrochozoa</taxon>
        <taxon>Platyhelminthes</taxon>
        <taxon>Rhabditophora</taxon>
        <taxon>Macrostomorpha</taxon>
        <taxon>Macrostomida</taxon>
        <taxon>Macrostomidae</taxon>
        <taxon>Macrostomum</taxon>
    </lineage>
</organism>
<evidence type="ECO:0000256" key="7">
    <source>
        <dbReference type="ARBA" id="ARBA00023180"/>
    </source>
</evidence>
<evidence type="ECO:0000256" key="5">
    <source>
        <dbReference type="ARBA" id="ARBA00022989"/>
    </source>
</evidence>
<dbReference type="SUPFAM" id="SSF49313">
    <property type="entry name" value="Cadherin-like"/>
    <property type="match status" value="6"/>
</dbReference>
<feature type="domain" description="Cadherin" evidence="12">
    <location>
        <begin position="501"/>
        <end position="618"/>
    </location>
</feature>
<dbReference type="PROSITE" id="PS50268">
    <property type="entry name" value="CADHERIN_2"/>
    <property type="match status" value="6"/>
</dbReference>
<feature type="region of interest" description="Disordered" evidence="9">
    <location>
        <begin position="958"/>
        <end position="979"/>
    </location>
</feature>
<dbReference type="WBParaSite" id="maker-uti_cns_0000994-snap-gene-0.3-mRNA-1">
    <property type="protein sequence ID" value="maker-uti_cns_0000994-snap-gene-0.3-mRNA-1"/>
    <property type="gene ID" value="maker-uti_cns_0000994-snap-gene-0.3"/>
</dbReference>
<dbReference type="PRINTS" id="PR00205">
    <property type="entry name" value="CADHERIN"/>
</dbReference>
<proteinExistence type="predicted"/>
<dbReference type="Gene3D" id="2.60.40.60">
    <property type="entry name" value="Cadherins"/>
    <property type="match status" value="6"/>
</dbReference>
<keyword evidence="11" id="KW-0732">Signal</keyword>
<keyword evidence="2 10" id="KW-0812">Transmembrane</keyword>
<feature type="domain" description="Cadherin" evidence="12">
    <location>
        <begin position="623"/>
        <end position="731"/>
    </location>
</feature>
<dbReference type="SMART" id="SM00112">
    <property type="entry name" value="CA"/>
    <property type="match status" value="6"/>
</dbReference>
<evidence type="ECO:0000256" key="9">
    <source>
        <dbReference type="SAM" id="MobiDB-lite"/>
    </source>
</evidence>
<evidence type="ECO:0000256" key="4">
    <source>
        <dbReference type="ARBA" id="ARBA00022837"/>
    </source>
</evidence>
<dbReference type="GO" id="GO:0005509">
    <property type="term" value="F:calcium ion binding"/>
    <property type="evidence" value="ECO:0007669"/>
    <property type="project" value="UniProtKB-UniRule"/>
</dbReference>
<keyword evidence="13" id="KW-1185">Reference proteome</keyword>
<keyword evidence="7" id="KW-0325">Glycoprotein</keyword>
<feature type="chain" id="PRO_5009319106" evidence="11">
    <location>
        <begin position="29"/>
        <end position="1162"/>
    </location>
</feature>
<dbReference type="InterPro" id="IPR050174">
    <property type="entry name" value="Protocadherin/Cadherin-CA"/>
</dbReference>
<dbReference type="PROSITE" id="PS00232">
    <property type="entry name" value="CADHERIN_1"/>
    <property type="match status" value="3"/>
</dbReference>
<sequence length="1162" mass="126445">MHSLDSQTSTIIFLMGCCLTAFASTAAAETIEIRFEDVLDGSEIIGSLPERLPPHVTSRFPGWSAGRGVACQLDSRLAKAGLQVDSRGTVRASGGLDRERICPPSSPTADCGSPIGTADACNVSGSIRVQDTVQPGNYQDVIVHLFVRDVDNKQPKFLSPYPAPFVTLIAENAPFGHRLGLPSAEDPDDSGRATCRLSYSLVNCSSGNPSEPGTFRLTLKAPKLRSPQEPLLELARRLDAEQGDAYRLCVTAADVLSSSGFTATLTVSVRVLDVNDNAPVWTPSQKFSVSVPEANPPEVLLRLSATDADRDFGVVTYRLLREHRLFSLNNRGELRLRTFNGLDYEQPSDRQHRLVAAAVDNGANGDVKSVTATLTVNVLDSNDNPPEILALAYSVELAENGPTPTPVQRLFVSDRDSGRNAMVSCSLMPQASGLFELALVSNKSTERVEYELQLVRQLDRETGARHRAEIRCIDAGEPPLSSEVSILVSVLDRNDNEPVFATSPLVVDVDEATPVGAAVHQFSVLDPDTDRHSLRAELVGDGADRFRVEARGLRTFVLVLALALDRETRDSFNLTAVVLDFEGGDDPANASEPQQPAHRTSSDLLIRVLDANDCAPRFQLQPSADYFAFATQENASVGTVVGNVTAKDADLGENGSIVYSLSPGSGAASFVIRPYTGQIRVARPLERDGPHGVSLHRLRVRATDRGRPFQRSAETDVLVTVIDTNDSRPRFVRPESERVVIDCREAVAGASLRGDLNVAAEDADSSPEHRRIRYRLAGPQQPAGPFEFSVQPHSGGIYLSRAPRPCRKGVYRLQLEIENQTAFTLHSLPQCFEPSSDSPDAPALPGRPARKTVTVELMEPESNQRISRTQPPLLPSLPTHLSEDGGLGDGGSFSSSMARAAAVTTLLTSGAVLLALLLIALTLRRCGKGRSVRSGCRRRQQPPAGERSLRQLSISSPRLLLPQGQTSPPQPPPRSDSANLLDYESVNNKLATPELQQELSYPPDGINLTQWRLMVLFRCGYVALEEISAAKCLAWERHAAVAGLAQRQFSLSLEADEFGDKNKYQSSSAGDFAREMTEFNTLKDVQGLRRQASACEKQRNAYQPMLPFSARDKNLYATCSPQRRDLVRANFAPSSPSKQAASFVMPTHARPCLRVWRLLLQL</sequence>
<evidence type="ECO:0000256" key="10">
    <source>
        <dbReference type="SAM" id="Phobius"/>
    </source>
</evidence>
<keyword evidence="3" id="KW-0677">Repeat</keyword>
<evidence type="ECO:0000313" key="14">
    <source>
        <dbReference type="WBParaSite" id="maker-uti_cns_0000994-snap-gene-0.3-mRNA-1"/>
    </source>
</evidence>
<evidence type="ECO:0000256" key="8">
    <source>
        <dbReference type="PROSITE-ProRule" id="PRU00043"/>
    </source>
</evidence>
<keyword evidence="6 10" id="KW-0472">Membrane</keyword>
<evidence type="ECO:0000256" key="6">
    <source>
        <dbReference type="ARBA" id="ARBA00023136"/>
    </source>
</evidence>
<dbReference type="Pfam" id="PF00028">
    <property type="entry name" value="Cadherin"/>
    <property type="match status" value="4"/>
</dbReference>